<proteinExistence type="predicted"/>
<gene>
    <name evidence="3" type="ORF">Tci_063941</name>
</gene>
<accession>A0A6L2P0K7</accession>
<dbReference type="EMBL" id="BKCJ010010524">
    <property type="protein sequence ID" value="GEU91963.1"/>
    <property type="molecule type" value="Genomic_DNA"/>
</dbReference>
<evidence type="ECO:0000256" key="2">
    <source>
        <dbReference type="SAM" id="MobiDB-lite"/>
    </source>
</evidence>
<feature type="region of interest" description="Disordered" evidence="2">
    <location>
        <begin position="599"/>
        <end position="631"/>
    </location>
</feature>
<feature type="compositionally biased region" description="Polar residues" evidence="2">
    <location>
        <begin position="661"/>
        <end position="671"/>
    </location>
</feature>
<evidence type="ECO:0008006" key="4">
    <source>
        <dbReference type="Google" id="ProtNLM"/>
    </source>
</evidence>
<feature type="compositionally biased region" description="Polar residues" evidence="2">
    <location>
        <begin position="619"/>
        <end position="631"/>
    </location>
</feature>
<dbReference type="AlphaFoldDB" id="A0A6L2P0K7"/>
<protein>
    <recommendedName>
        <fullName evidence="4">CCHC-type domain-containing protein</fullName>
    </recommendedName>
</protein>
<reference evidence="3" key="1">
    <citation type="journal article" date="2019" name="Sci. Rep.">
        <title>Draft genome of Tanacetum cinerariifolium, the natural source of mosquito coil.</title>
        <authorList>
            <person name="Yamashiro T."/>
            <person name="Shiraishi A."/>
            <person name="Satake H."/>
            <person name="Nakayama K."/>
        </authorList>
    </citation>
    <scope>NUCLEOTIDE SEQUENCE</scope>
</reference>
<feature type="compositionally biased region" description="Polar residues" evidence="2">
    <location>
        <begin position="599"/>
        <end position="611"/>
    </location>
</feature>
<comment type="caution">
    <text evidence="3">The sequence shown here is derived from an EMBL/GenBank/DDBJ whole genome shotgun (WGS) entry which is preliminary data.</text>
</comment>
<feature type="region of interest" description="Disordered" evidence="2">
    <location>
        <begin position="661"/>
        <end position="702"/>
    </location>
</feature>
<organism evidence="3">
    <name type="scientific">Tanacetum cinerariifolium</name>
    <name type="common">Dalmatian daisy</name>
    <name type="synonym">Chrysanthemum cinerariifolium</name>
    <dbReference type="NCBI Taxonomy" id="118510"/>
    <lineage>
        <taxon>Eukaryota</taxon>
        <taxon>Viridiplantae</taxon>
        <taxon>Streptophyta</taxon>
        <taxon>Embryophyta</taxon>
        <taxon>Tracheophyta</taxon>
        <taxon>Spermatophyta</taxon>
        <taxon>Magnoliopsida</taxon>
        <taxon>eudicotyledons</taxon>
        <taxon>Gunneridae</taxon>
        <taxon>Pentapetalae</taxon>
        <taxon>asterids</taxon>
        <taxon>campanulids</taxon>
        <taxon>Asterales</taxon>
        <taxon>Asteraceae</taxon>
        <taxon>Asteroideae</taxon>
        <taxon>Anthemideae</taxon>
        <taxon>Anthemidinae</taxon>
        <taxon>Tanacetum</taxon>
    </lineage>
</organism>
<name>A0A6L2P0K7_TANCI</name>
<evidence type="ECO:0000256" key="1">
    <source>
        <dbReference type="SAM" id="Coils"/>
    </source>
</evidence>
<sequence length="903" mass="102390">MMNLLKNELRQIEADDQAIQTSLLGLPEDIYAVVDSYETAQEIWFTFTDGDSIESYYHRFLKLMNDFNRNKHFSEKIANDLRAERLAKTQDPLALIATSNNPYNFPVFPQDQPSPSTYMQQPLPNNNIMPQPSFNENYMQQPMSNLEDITDPTTATNMTLALMAKQFKLNYSTPAKNNKRISSNPHNRQIAQPGNQNGYNAVQNVQNQVVHNAVQNPRVQNVGNQNGLIVVPGIANQNPNGNGNLVATRDKGNVTGNNHNQIRCYNCRGLGHFARNYTVRPRRRDVAYLQTQLLIAQKEEAGIQLQAKYKHRHRVLRLTKLPSMTQTDQLSKQMTTLNEEISTLNKQLLIEKSTVSTLFEEKKKLKSDFKILEDELLGKQNQLENKIKELDNVLVKTEAAKFVQDFKSLAKEADESLAKHKALELEIERLLRSVVSQDIMSIVQHNSVGDSSNLQTKLEHTKERFKIVSLKRRMNMLNFGMISTKSVKNENTTKFHTIKLIMSCNKRSNGCKLNWEISKVGETHALSKPVTSNSIPPPQESKVVKNDKVITPRMFRINPFKPSREEKYVPNKVRASVRTNLITASQPPVITKKVVNSNSNGFSSIRVNNTAKTRRPHHMSNSNTDKVPSKSKSSCLSNNQCLGTASHDVCVLNYVNDMNSNADNQSTNVSIHENRKKHKANAKKSKELGSKGSLASSKPNKPRTCLRWIPTRRIFAMCGKSTASNNTENKFEKCVCSNPSKPSSKGFLNSASFLGRLQPVLQIKWECTLQCALPYKEEKSSCFHFSRYYSHDVNDKSRKVYSVICLMNNSNGENQFVSKSSVVTTADASDKLMNGNPSRVNIKQLCGRLSKIYLEKLNFLPVDKQMTADAAAELNSFHEVRLALIDCKMVWMRNFHWLEKKDL</sequence>
<feature type="coiled-coil region" evidence="1">
    <location>
        <begin position="327"/>
        <end position="433"/>
    </location>
</feature>
<evidence type="ECO:0000313" key="3">
    <source>
        <dbReference type="EMBL" id="GEU91963.1"/>
    </source>
</evidence>
<keyword evidence="1" id="KW-0175">Coiled coil</keyword>
<feature type="compositionally biased region" description="Basic residues" evidence="2">
    <location>
        <begin position="674"/>
        <end position="683"/>
    </location>
</feature>